<feature type="compositionally biased region" description="Polar residues" evidence="2">
    <location>
        <begin position="371"/>
        <end position="384"/>
    </location>
</feature>
<comment type="caution">
    <text evidence="3">The sequence shown here is derived from an EMBL/GenBank/DDBJ whole genome shotgun (WGS) entry which is preliminary data.</text>
</comment>
<accession>A0ABR1IZT6</accession>
<feature type="compositionally biased region" description="Polar residues" evidence="2">
    <location>
        <begin position="400"/>
        <end position="423"/>
    </location>
</feature>
<evidence type="ECO:0008006" key="5">
    <source>
        <dbReference type="Google" id="ProtNLM"/>
    </source>
</evidence>
<feature type="region of interest" description="Disordered" evidence="2">
    <location>
        <begin position="369"/>
        <end position="423"/>
    </location>
</feature>
<proteinExistence type="predicted"/>
<protein>
    <recommendedName>
        <fullName evidence="5">HMG box domain-containing protein</fullName>
    </recommendedName>
</protein>
<keyword evidence="4" id="KW-1185">Reference proteome</keyword>
<evidence type="ECO:0000313" key="4">
    <source>
        <dbReference type="Proteomes" id="UP001498398"/>
    </source>
</evidence>
<evidence type="ECO:0000313" key="3">
    <source>
        <dbReference type="EMBL" id="KAK7444561.1"/>
    </source>
</evidence>
<feature type="coiled-coil region" evidence="1">
    <location>
        <begin position="149"/>
        <end position="176"/>
    </location>
</feature>
<reference evidence="3 4" key="1">
    <citation type="submission" date="2024-01" db="EMBL/GenBank/DDBJ databases">
        <title>A draft genome for the cacao thread blight pathogen Marasmiellus scandens.</title>
        <authorList>
            <person name="Baruah I.K."/>
            <person name="Leung J."/>
            <person name="Bukari Y."/>
            <person name="Amoako-Attah I."/>
            <person name="Meinhardt L.W."/>
            <person name="Bailey B.A."/>
            <person name="Cohen S.P."/>
        </authorList>
    </citation>
    <scope>NUCLEOTIDE SEQUENCE [LARGE SCALE GENOMIC DNA]</scope>
    <source>
        <strain evidence="3 4">GH-19</strain>
    </source>
</reference>
<feature type="compositionally biased region" description="Basic residues" evidence="2">
    <location>
        <begin position="518"/>
        <end position="529"/>
    </location>
</feature>
<name>A0ABR1IZT6_9AGAR</name>
<dbReference type="EMBL" id="JBANRG010000050">
    <property type="protein sequence ID" value="KAK7444561.1"/>
    <property type="molecule type" value="Genomic_DNA"/>
</dbReference>
<sequence length="529" mass="59870">MARSQKSVQKLSNFERLLNAARTQATSTRKPWRYRTKRPAIKLTYQQKKHKKDLRDAEKQSLRDELQQTFQLIQQRAEQMREKFGKHSVQWYLDQIMQTHRMKEQRRKLSHYDAFVSMEMKARNANTSEDTARKRLPEVMADIAAKWKTLSAEEKKNSTEEVLKELEANRENKELASHNVAISAYHDTRTTLEDVKLALQRLNARTGVEAVILCVRSNTDHFNPPEAWVTSDHISTFFNSAFKTTPIDIANRLEGYCISGIEGVARNYAQETVAMKADLVKLIADKLQDTAGKTKIHRMYYKNFDRHITAKYGIKVVNWPLEKFVCPSDLTSRTEVEVLRHAWTSGATYFYKMTSAEFKEWDESRFEDAMANSTPTVERPSSNSRDNECIQSPAPPPMTSDLQTLVPTSPTHPASGNPDQPIAVSTNPSVIDPRLLGNMNQPISTPMSTAHAAPQVYCAPEPPTTAAPAPRRGRRALGTVNFVHAEAVTGLDGSVVLQKQGKVTKKRRGGTEIDSRSQKGKKRRVEGST</sequence>
<dbReference type="Proteomes" id="UP001498398">
    <property type="component" value="Unassembled WGS sequence"/>
</dbReference>
<feature type="region of interest" description="Disordered" evidence="2">
    <location>
        <begin position="499"/>
        <end position="529"/>
    </location>
</feature>
<gene>
    <name evidence="3" type="ORF">VKT23_015239</name>
</gene>
<keyword evidence="1" id="KW-0175">Coiled coil</keyword>
<evidence type="ECO:0000256" key="2">
    <source>
        <dbReference type="SAM" id="MobiDB-lite"/>
    </source>
</evidence>
<evidence type="ECO:0000256" key="1">
    <source>
        <dbReference type="SAM" id="Coils"/>
    </source>
</evidence>
<organism evidence="3 4">
    <name type="scientific">Marasmiellus scandens</name>
    <dbReference type="NCBI Taxonomy" id="2682957"/>
    <lineage>
        <taxon>Eukaryota</taxon>
        <taxon>Fungi</taxon>
        <taxon>Dikarya</taxon>
        <taxon>Basidiomycota</taxon>
        <taxon>Agaricomycotina</taxon>
        <taxon>Agaricomycetes</taxon>
        <taxon>Agaricomycetidae</taxon>
        <taxon>Agaricales</taxon>
        <taxon>Marasmiineae</taxon>
        <taxon>Omphalotaceae</taxon>
        <taxon>Marasmiellus</taxon>
    </lineage>
</organism>